<gene>
    <name evidence="2" type="ORF">E3W66_00065</name>
</gene>
<evidence type="ECO:0000313" key="2">
    <source>
        <dbReference type="EMBL" id="TFH68398.1"/>
    </source>
</evidence>
<dbReference type="Pfam" id="PF03929">
    <property type="entry name" value="PepSY_TM"/>
    <property type="match status" value="1"/>
</dbReference>
<dbReference type="AlphaFoldDB" id="A0A4Y8UIY8"/>
<name>A0A4Y8UIY8_9GAMM</name>
<organism evidence="2 3">
    <name type="scientific">Gammaproteobacteria bacterium LSUCC0057</name>
    <dbReference type="NCBI Taxonomy" id="2559237"/>
    <lineage>
        <taxon>Bacteria</taxon>
        <taxon>Pseudomonadati</taxon>
        <taxon>Pseudomonadota</taxon>
        <taxon>Gammaproteobacteria</taxon>
        <taxon>Cellvibrionales</taxon>
        <taxon>Porticoccaceae</taxon>
        <taxon>SAR92 clade</taxon>
    </lineage>
</organism>
<dbReference type="Proteomes" id="UP000298133">
    <property type="component" value="Unassembled WGS sequence"/>
</dbReference>
<keyword evidence="1" id="KW-1133">Transmembrane helix</keyword>
<dbReference type="EMBL" id="SPIA01000001">
    <property type="protein sequence ID" value="TFH68398.1"/>
    <property type="molecule type" value="Genomic_DNA"/>
</dbReference>
<keyword evidence="3" id="KW-1185">Reference proteome</keyword>
<dbReference type="OrthoDB" id="9204737at2"/>
<evidence type="ECO:0000256" key="1">
    <source>
        <dbReference type="SAM" id="Phobius"/>
    </source>
</evidence>
<comment type="caution">
    <text evidence="2">The sequence shown here is derived from an EMBL/GenBank/DDBJ whole genome shotgun (WGS) entry which is preliminary data.</text>
</comment>
<reference evidence="2 3" key="1">
    <citation type="submission" date="2019-03" db="EMBL/GenBank/DDBJ databases">
        <title>Draft genome of Gammaproteobacteria bacterium LSUCC0057, a member of the SAR92 clade.</title>
        <authorList>
            <person name="Lanclos V.C."/>
            <person name="Doiron C."/>
            <person name="Henson M.W."/>
            <person name="Thrash J.C."/>
        </authorList>
    </citation>
    <scope>NUCLEOTIDE SEQUENCE [LARGE SCALE GENOMIC DNA]</scope>
    <source>
        <strain evidence="2 3">LSUCC0057</strain>
    </source>
</reference>
<accession>A0A4Y8UIY8</accession>
<sequence>MAKKPLLSSAMRWHSRVGVALFWLLIALSLSGIALNHTDRLGLAKISLDHSLVRHWYGLAEPSEQPLTLHQRHYQLSAHRSGDTTVGTLVHGGQRVASCTPPIHSALELSNQLAAVLCAQELILLHRDGQLFDIWQPLTGLPTGLVALEKLDTQLIGRTGDGRLWLLDVEQFTATATTATTDPANEFVAVAADQASSVSLQTLLLDLHSGRLFGRAGIWVVDIAGVLFCLLALTGLWGFIRRPR</sequence>
<proteinExistence type="predicted"/>
<keyword evidence="1" id="KW-0472">Membrane</keyword>
<feature type="transmembrane region" description="Helical" evidence="1">
    <location>
        <begin position="216"/>
        <end position="240"/>
    </location>
</feature>
<keyword evidence="1" id="KW-0812">Transmembrane</keyword>
<dbReference type="InterPro" id="IPR005625">
    <property type="entry name" value="PepSY-ass_TM"/>
</dbReference>
<protein>
    <submittedName>
        <fullName evidence="2">PepSY domain-containing protein</fullName>
    </submittedName>
</protein>
<evidence type="ECO:0000313" key="3">
    <source>
        <dbReference type="Proteomes" id="UP000298133"/>
    </source>
</evidence>